<comment type="caution">
    <text evidence="1">The sequence shown here is derived from an EMBL/GenBank/DDBJ whole genome shotgun (WGS) entry which is preliminary data.</text>
</comment>
<name>A0ABV0UI26_9TELE</name>
<organism evidence="1 2">
    <name type="scientific">Ilyodon furcidens</name>
    <name type="common">goldbreast splitfin</name>
    <dbReference type="NCBI Taxonomy" id="33524"/>
    <lineage>
        <taxon>Eukaryota</taxon>
        <taxon>Metazoa</taxon>
        <taxon>Chordata</taxon>
        <taxon>Craniata</taxon>
        <taxon>Vertebrata</taxon>
        <taxon>Euteleostomi</taxon>
        <taxon>Actinopterygii</taxon>
        <taxon>Neopterygii</taxon>
        <taxon>Teleostei</taxon>
        <taxon>Neoteleostei</taxon>
        <taxon>Acanthomorphata</taxon>
        <taxon>Ovalentaria</taxon>
        <taxon>Atherinomorphae</taxon>
        <taxon>Cyprinodontiformes</taxon>
        <taxon>Goodeidae</taxon>
        <taxon>Ilyodon</taxon>
    </lineage>
</organism>
<proteinExistence type="predicted"/>
<keyword evidence="2" id="KW-1185">Reference proteome</keyword>
<accession>A0ABV0UI26</accession>
<evidence type="ECO:0000313" key="2">
    <source>
        <dbReference type="Proteomes" id="UP001482620"/>
    </source>
</evidence>
<evidence type="ECO:0000313" key="1">
    <source>
        <dbReference type="EMBL" id="MEQ2244379.1"/>
    </source>
</evidence>
<gene>
    <name evidence="1" type="ORF">ILYODFUR_016534</name>
</gene>
<reference evidence="1 2" key="1">
    <citation type="submission" date="2021-06" db="EMBL/GenBank/DDBJ databases">
        <authorList>
            <person name="Palmer J.M."/>
        </authorList>
    </citation>
    <scope>NUCLEOTIDE SEQUENCE [LARGE SCALE GENOMIC DNA]</scope>
    <source>
        <strain evidence="2">if_2019</strain>
        <tissue evidence="1">Muscle</tissue>
    </source>
</reference>
<protein>
    <submittedName>
        <fullName evidence="1">Uncharacterized protein</fullName>
    </submittedName>
</protein>
<dbReference type="EMBL" id="JAHRIQ010071022">
    <property type="protein sequence ID" value="MEQ2244379.1"/>
    <property type="molecule type" value="Genomic_DNA"/>
</dbReference>
<dbReference type="Proteomes" id="UP001482620">
    <property type="component" value="Unassembled WGS sequence"/>
</dbReference>
<sequence>MMHLVDSENQLHLNLQRLCLMQGLRWHGSLKSTHTSKLPRKIVTDGLDGESMFHHSHQYISSALQKY</sequence>